<keyword evidence="3 11" id="KW-0554">One-carbon metabolism</keyword>
<dbReference type="InterPro" id="IPR046346">
    <property type="entry name" value="Aminoacid_DH-like_N_sf"/>
</dbReference>
<dbReference type="InterPro" id="IPR036291">
    <property type="entry name" value="NAD(P)-bd_dom_sf"/>
</dbReference>
<evidence type="ECO:0000313" key="14">
    <source>
        <dbReference type="EMBL" id="EKE29093.1"/>
    </source>
</evidence>
<evidence type="ECO:0000256" key="5">
    <source>
        <dbReference type="ARBA" id="ARBA00022801"/>
    </source>
</evidence>
<dbReference type="CDD" id="cd01080">
    <property type="entry name" value="NAD_bind_m-THF_DH_Cyclohyd"/>
    <property type="match status" value="1"/>
</dbReference>
<dbReference type="Gene3D" id="3.40.50.10860">
    <property type="entry name" value="Leucine Dehydrogenase, chain A, domain 1"/>
    <property type="match status" value="1"/>
</dbReference>
<dbReference type="UniPathway" id="UPA00193"/>
<evidence type="ECO:0000256" key="10">
    <source>
        <dbReference type="ARBA" id="ARBA00023268"/>
    </source>
</evidence>
<feature type="domain" description="Tetrahydrofolate dehydrogenase/cyclohydrolase NAD(P)-binding" evidence="13">
    <location>
        <begin position="134"/>
        <end position="271"/>
    </location>
</feature>
<evidence type="ECO:0000256" key="9">
    <source>
        <dbReference type="ARBA" id="ARBA00023167"/>
    </source>
</evidence>
<dbReference type="PANTHER" id="PTHR48099:SF5">
    <property type="entry name" value="C-1-TETRAHYDROFOLATE SYNTHASE, CYTOPLASMIC"/>
    <property type="match status" value="1"/>
</dbReference>
<dbReference type="InterPro" id="IPR020631">
    <property type="entry name" value="THF_DH/CycHdrlase_NAD-bd_dom"/>
</dbReference>
<dbReference type="GO" id="GO:0005829">
    <property type="term" value="C:cytosol"/>
    <property type="evidence" value="ECO:0007669"/>
    <property type="project" value="TreeGrafter"/>
</dbReference>
<comment type="pathway">
    <text evidence="1 11">One-carbon metabolism; tetrahydrofolate interconversion.</text>
</comment>
<evidence type="ECO:0000256" key="6">
    <source>
        <dbReference type="ARBA" id="ARBA00022857"/>
    </source>
</evidence>
<organism evidence="14">
    <name type="scientific">uncultured bacterium</name>
    <name type="common">gcode 4</name>
    <dbReference type="NCBI Taxonomy" id="1234023"/>
    <lineage>
        <taxon>Bacteria</taxon>
        <taxon>environmental samples</taxon>
    </lineage>
</organism>
<comment type="caution">
    <text evidence="11">Lacks conserved residue(s) required for the propagation of feature annotation.</text>
</comment>
<comment type="catalytic activity">
    <reaction evidence="11">
        <text>(6R)-5,10-methenyltetrahydrofolate + H2O = (6R)-10-formyltetrahydrofolate + H(+)</text>
        <dbReference type="Rhea" id="RHEA:23700"/>
        <dbReference type="ChEBI" id="CHEBI:15377"/>
        <dbReference type="ChEBI" id="CHEBI:15378"/>
        <dbReference type="ChEBI" id="CHEBI:57455"/>
        <dbReference type="ChEBI" id="CHEBI:195366"/>
        <dbReference type="EC" id="3.5.4.9"/>
    </reaction>
</comment>
<dbReference type="PRINTS" id="PR00085">
    <property type="entry name" value="THFDHDRGNASE"/>
</dbReference>
<accession>K2G1M6</accession>
<dbReference type="SUPFAM" id="SSF53223">
    <property type="entry name" value="Aminoacid dehydrogenase-like, N-terminal domain"/>
    <property type="match status" value="1"/>
</dbReference>
<dbReference type="GO" id="GO:0035999">
    <property type="term" value="P:tetrahydrofolate interconversion"/>
    <property type="evidence" value="ECO:0007669"/>
    <property type="project" value="UniProtKB-UniRule"/>
</dbReference>
<keyword evidence="4 11" id="KW-0658">Purine biosynthesis</keyword>
<dbReference type="Pfam" id="PF00763">
    <property type="entry name" value="THF_DHG_CYH"/>
    <property type="match status" value="1"/>
</dbReference>
<feature type="domain" description="Tetrahydrofolate dehydrogenase/cyclohydrolase catalytic" evidence="12">
    <location>
        <begin position="3"/>
        <end position="114"/>
    </location>
</feature>
<dbReference type="GO" id="GO:0009086">
    <property type="term" value="P:methionine biosynthetic process"/>
    <property type="evidence" value="ECO:0007669"/>
    <property type="project" value="UniProtKB-KW"/>
</dbReference>
<keyword evidence="8 11" id="KW-0368">Histidine biosynthesis</keyword>
<dbReference type="Gene3D" id="3.40.50.720">
    <property type="entry name" value="NAD(P)-binding Rossmann-like Domain"/>
    <property type="match status" value="1"/>
</dbReference>
<protein>
    <recommendedName>
        <fullName evidence="11">Bifunctional protein FolD</fullName>
    </recommendedName>
    <domain>
        <recommendedName>
            <fullName evidence="11">Methylenetetrahydrofolate dehydrogenase</fullName>
            <ecNumber evidence="11">1.5.1.5</ecNumber>
        </recommendedName>
    </domain>
    <domain>
        <recommendedName>
            <fullName evidence="11">Methenyltetrahydrofolate cyclohydrolase</fullName>
            <ecNumber evidence="11">3.5.4.9</ecNumber>
        </recommendedName>
    </domain>
</protein>
<keyword evidence="7 11" id="KW-0560">Oxidoreductase</keyword>
<evidence type="ECO:0000259" key="12">
    <source>
        <dbReference type="Pfam" id="PF00763"/>
    </source>
</evidence>
<proteinExistence type="inferred from homology"/>
<keyword evidence="5 11" id="KW-0378">Hydrolase</keyword>
<evidence type="ECO:0000259" key="13">
    <source>
        <dbReference type="Pfam" id="PF02882"/>
    </source>
</evidence>
<dbReference type="GO" id="GO:0006164">
    <property type="term" value="P:purine nucleotide biosynthetic process"/>
    <property type="evidence" value="ECO:0007669"/>
    <property type="project" value="UniProtKB-KW"/>
</dbReference>
<comment type="caution">
    <text evidence="14">The sequence shown here is derived from an EMBL/GenBank/DDBJ whole genome shotgun (WGS) entry which is preliminary data.</text>
</comment>
<dbReference type="InterPro" id="IPR020630">
    <property type="entry name" value="THF_DH/CycHdrlase_cat_dom"/>
</dbReference>
<evidence type="ECO:0000256" key="11">
    <source>
        <dbReference type="HAMAP-Rule" id="MF_01576"/>
    </source>
</evidence>
<keyword evidence="6 11" id="KW-0521">NADP</keyword>
<dbReference type="GO" id="GO:0004477">
    <property type="term" value="F:methenyltetrahydrofolate cyclohydrolase activity"/>
    <property type="evidence" value="ECO:0007669"/>
    <property type="project" value="UniProtKB-UniRule"/>
</dbReference>
<dbReference type="FunFam" id="3.40.50.10860:FF:000005">
    <property type="entry name" value="C-1-tetrahydrofolate synthase, cytoplasmic, putative"/>
    <property type="match status" value="1"/>
</dbReference>
<feature type="binding site" evidence="11">
    <location>
        <position position="185"/>
    </location>
    <ligand>
        <name>NADP(+)</name>
        <dbReference type="ChEBI" id="CHEBI:58349"/>
    </ligand>
</feature>
<keyword evidence="9 11" id="KW-0486">Methionine biosynthesis</keyword>
<gene>
    <name evidence="11" type="primary">folD</name>
    <name evidence="14" type="ORF">ACD_2C00233G0011</name>
</gene>
<evidence type="ECO:0000256" key="4">
    <source>
        <dbReference type="ARBA" id="ARBA00022755"/>
    </source>
</evidence>
<keyword evidence="10 11" id="KW-0511">Multifunctional enzyme</keyword>
<dbReference type="GO" id="GO:0004488">
    <property type="term" value="F:methylenetetrahydrofolate dehydrogenase (NADP+) activity"/>
    <property type="evidence" value="ECO:0007669"/>
    <property type="project" value="UniProtKB-UniRule"/>
</dbReference>
<dbReference type="InterPro" id="IPR000672">
    <property type="entry name" value="THF_DH/CycHdrlase"/>
</dbReference>
<comment type="function">
    <text evidence="11">Catalyzes the oxidation of 5,10-methylenetetrahydrofolate to 5,10-methenyltetrahydrofolate and then the hydrolysis of 5,10-methenyltetrahydrofolate to 10-formyltetrahydrofolate.</text>
</comment>
<dbReference type="AlphaFoldDB" id="K2G1M6"/>
<evidence type="ECO:0000256" key="2">
    <source>
        <dbReference type="ARBA" id="ARBA00011738"/>
    </source>
</evidence>
<dbReference type="EMBL" id="AMFJ01000233">
    <property type="protein sequence ID" value="EKE29093.1"/>
    <property type="molecule type" value="Genomic_DNA"/>
</dbReference>
<dbReference type="GO" id="GO:0000105">
    <property type="term" value="P:L-histidine biosynthetic process"/>
    <property type="evidence" value="ECO:0007669"/>
    <property type="project" value="UniProtKB-KW"/>
</dbReference>
<dbReference type="EC" id="3.5.4.9" evidence="11"/>
<evidence type="ECO:0000256" key="7">
    <source>
        <dbReference type="ARBA" id="ARBA00023002"/>
    </source>
</evidence>
<evidence type="ECO:0000256" key="1">
    <source>
        <dbReference type="ARBA" id="ARBA00004777"/>
    </source>
</evidence>
<comment type="subunit">
    <text evidence="2 11">Homodimer.</text>
</comment>
<name>K2G1M6_9BACT</name>
<dbReference type="SUPFAM" id="SSF51735">
    <property type="entry name" value="NAD(P)-binding Rossmann-fold domains"/>
    <property type="match status" value="1"/>
</dbReference>
<evidence type="ECO:0000256" key="8">
    <source>
        <dbReference type="ARBA" id="ARBA00023102"/>
    </source>
</evidence>
<comment type="similarity">
    <text evidence="11">Belongs to the tetrahydrofolate dehydrogenase/cyclohydrolase family.</text>
</comment>
<dbReference type="Pfam" id="PF02882">
    <property type="entry name" value="THF_DHG_CYH_C"/>
    <property type="match status" value="1"/>
</dbReference>
<dbReference type="EC" id="1.5.1.5" evidence="11"/>
<evidence type="ECO:0000256" key="3">
    <source>
        <dbReference type="ARBA" id="ARBA00022563"/>
    </source>
</evidence>
<comment type="catalytic activity">
    <reaction evidence="11">
        <text>(6R)-5,10-methylene-5,6,7,8-tetrahydrofolate + NADP(+) = (6R)-5,10-methenyltetrahydrofolate + NADPH</text>
        <dbReference type="Rhea" id="RHEA:22812"/>
        <dbReference type="ChEBI" id="CHEBI:15636"/>
        <dbReference type="ChEBI" id="CHEBI:57455"/>
        <dbReference type="ChEBI" id="CHEBI:57783"/>
        <dbReference type="ChEBI" id="CHEBI:58349"/>
        <dbReference type="EC" id="1.5.1.5"/>
    </reaction>
</comment>
<dbReference type="PANTHER" id="PTHR48099">
    <property type="entry name" value="C-1-TETRAHYDROFOLATE SYNTHASE, CYTOPLASMIC-RELATED"/>
    <property type="match status" value="1"/>
</dbReference>
<reference evidence="14" key="1">
    <citation type="journal article" date="2012" name="Science">
        <title>Fermentation, hydrogen, and sulfur metabolism in multiple uncultivated bacterial phyla.</title>
        <authorList>
            <person name="Wrighton K.C."/>
            <person name="Thomas B.C."/>
            <person name="Sharon I."/>
            <person name="Miller C.S."/>
            <person name="Castelle C.J."/>
            <person name="VerBerkmoes N.C."/>
            <person name="Wilkins M.J."/>
            <person name="Hettich R.L."/>
            <person name="Lipton M.S."/>
            <person name="Williams K.H."/>
            <person name="Long P.E."/>
            <person name="Banfield J.F."/>
        </authorList>
    </citation>
    <scope>NUCLEOTIDE SEQUENCE [LARGE SCALE GENOMIC DNA]</scope>
</reference>
<dbReference type="HAMAP" id="MF_01576">
    <property type="entry name" value="THF_DHG_CYH"/>
    <property type="match status" value="1"/>
</dbReference>
<sequence length="277" mass="32188">MILDWKKIAYEIYEDLKARISLLRKKPTLAAVLVWSNPASIAYISQKRKFAQYVWMDFISIELGSDVSEDELLTKLDWLNSDEHISGYIVQLPLPEHIDAQKIIDRIIPEKDVDWFTKQNIGKLFLWEENWLISCTPKWIKRLLDSYSIDLKWKNVTIIWKSNIVWKPLSLLFINHSATVTVCDIFTKDLSEHTLKSDIVVSAAWVANLVTKSMIKPWTVIIDVGFNRIWDKIVWDCDFAELEADNLITPVPGWVGAMTVAMLIENTYLAHIQKTHE</sequence>
<keyword evidence="11" id="KW-0028">Amino-acid biosynthesis</keyword>